<evidence type="ECO:0000313" key="2">
    <source>
        <dbReference type="Proteomes" id="UP001167871"/>
    </source>
</evidence>
<dbReference type="Gene3D" id="2.60.40.2620">
    <property type="entry name" value="Fimbrillin-like"/>
    <property type="match status" value="1"/>
</dbReference>
<dbReference type="InterPro" id="IPR025049">
    <property type="entry name" value="Mfa-like_1"/>
</dbReference>
<reference evidence="1" key="2">
    <citation type="submission" date="2024-05" db="EMBL/GenBank/DDBJ databases">
        <title>Identification and characterization of horizontal gene transfer across gut microbiota members of farm animals based on homology search.</title>
        <authorList>
            <person name="Schwarzerova J."/>
            <person name="Nykrynova M."/>
            <person name="Jureckova K."/>
            <person name="Cejkova D."/>
            <person name="Rychlik I."/>
        </authorList>
    </citation>
    <scope>NUCLEOTIDE SEQUENCE</scope>
    <source>
        <strain evidence="1">84_SSukc20</strain>
    </source>
</reference>
<dbReference type="Gene3D" id="2.160.20.110">
    <property type="match status" value="1"/>
</dbReference>
<accession>A0ABT7X5I8</accession>
<dbReference type="CDD" id="cd13120">
    <property type="entry name" value="BF2867_like_N"/>
    <property type="match status" value="1"/>
</dbReference>
<evidence type="ECO:0000313" key="1">
    <source>
        <dbReference type="EMBL" id="MDN0049319.1"/>
    </source>
</evidence>
<dbReference type="Proteomes" id="UP001167871">
    <property type="component" value="Unassembled WGS sequence"/>
</dbReference>
<reference evidence="1" key="1">
    <citation type="submission" date="2023-06" db="EMBL/GenBank/DDBJ databases">
        <authorList>
            <person name="Zeman M."/>
            <person name="Kubasova T."/>
            <person name="Jahodarova E."/>
            <person name="Nykrynova M."/>
            <person name="Rychlik I."/>
        </authorList>
    </citation>
    <scope>NUCLEOTIDE SEQUENCE</scope>
    <source>
        <strain evidence="1">84_SSukc20</strain>
    </source>
</reference>
<dbReference type="EMBL" id="JAUEII010000014">
    <property type="protein sequence ID" value="MDN0049319.1"/>
    <property type="molecule type" value="Genomic_DNA"/>
</dbReference>
<name>A0ABT7X5I8_9BACE</name>
<gene>
    <name evidence="1" type="ORF">QVO10_07960</name>
</gene>
<dbReference type="PROSITE" id="PS51257">
    <property type="entry name" value="PROKAR_LIPOPROTEIN"/>
    <property type="match status" value="1"/>
</dbReference>
<dbReference type="SUPFAM" id="SSF51126">
    <property type="entry name" value="Pectin lyase-like"/>
    <property type="match status" value="1"/>
</dbReference>
<dbReference type="InterPro" id="IPR042278">
    <property type="entry name" value="Mfa-like_1_N"/>
</dbReference>
<dbReference type="Pfam" id="PF13149">
    <property type="entry name" value="Mfa_like_1"/>
    <property type="match status" value="1"/>
</dbReference>
<dbReference type="InterPro" id="IPR011050">
    <property type="entry name" value="Pectin_lyase_fold/virulence"/>
</dbReference>
<keyword evidence="2" id="KW-1185">Reference proteome</keyword>
<sequence length="583" mass="65155">MKQLYIILLACLLVGCQEEQLMDNSLITVSIQGNQLEGMTRNNEGKNIFTAGDNASLFSQGGINANNIALTYQDGEWHPETPLYWDKSGNEASVVVYYPAFASTQQELYDTEGNLKDILYAAQETPYGKPVELQFEHLFAKITFETDESIHTQMQNIRFTPSVRLASIEPPTRTFTFAETPAPTVSFEKRTDRIYTLFIPPADNISVDIRLVTSEGELQLTTPTQSFISGHQYTYRLISKEKETGIYTAEEFIAFSHLINGMEYEGYTLDDFGHEVDGVMTYFLCADIAFTEEQSELVQPIGYDRTITGDREDCPFINCFDGQGHTLSYLQILTPEGTIYQGLFGYIGPQGIVKNLTLENCSYTNPMISDKSYYEGIIVGKNEGIVTGCHVKSCSIKDWTLGYAGGLVSENHGIIANCSSYNVNFEGTLYSAGGLCNYNYSQILNSYVYACHFNKASQTGGIFHRSGNDENCLLNCYAGDLMYVGNTEFGYFSHRVATTKTIFQYCYYPVTCTSDPVYKNFTNIKDKSTIYTYNTDFTVTDTGETLLDALNAWVDKQQGEYNGLPLLHWEAGDEGVPAKLAGL</sequence>
<protein>
    <submittedName>
        <fullName evidence="1">Fimbrillin family protein</fullName>
    </submittedName>
</protein>
<comment type="caution">
    <text evidence="1">The sequence shown here is derived from an EMBL/GenBank/DDBJ whole genome shotgun (WGS) entry which is preliminary data.</text>
</comment>
<dbReference type="RefSeq" id="WP_301639660.1">
    <property type="nucleotide sequence ID" value="NZ_JAUEII010000014.1"/>
</dbReference>
<proteinExistence type="predicted"/>
<organism evidence="1 2">
    <name type="scientific">Bacteroides gallinaceum</name>
    <dbReference type="NCBI Taxonomy" id="1462571"/>
    <lineage>
        <taxon>Bacteria</taxon>
        <taxon>Pseudomonadati</taxon>
        <taxon>Bacteroidota</taxon>
        <taxon>Bacteroidia</taxon>
        <taxon>Bacteroidales</taxon>
        <taxon>Bacteroidaceae</taxon>
        <taxon>Bacteroides</taxon>
    </lineage>
</organism>